<comment type="similarity">
    <text evidence="1">Belongs to the universal stress protein A family.</text>
</comment>
<dbReference type="AlphaFoldDB" id="B7K663"/>
<dbReference type="Gene3D" id="3.40.50.620">
    <property type="entry name" value="HUPs"/>
    <property type="match status" value="1"/>
</dbReference>
<reference evidence="4" key="1">
    <citation type="journal article" date="2011" name="MBio">
        <title>Novel metabolic attributes of the genus Cyanothece, comprising a group of unicellular nitrogen-fixing Cyanobacteria.</title>
        <authorList>
            <person name="Bandyopadhyay A."/>
            <person name="Elvitigala T."/>
            <person name="Welsh E."/>
            <person name="Stockel J."/>
            <person name="Liberton M."/>
            <person name="Min H."/>
            <person name="Sherman L.A."/>
            <person name="Pakrasi H.B."/>
        </authorList>
    </citation>
    <scope>NUCLEOTIDE SEQUENCE [LARGE SCALE GENOMIC DNA]</scope>
    <source>
        <strain evidence="4">PCC 8801</strain>
    </source>
</reference>
<dbReference type="PANTHER" id="PTHR46268:SF8">
    <property type="entry name" value="UNIVERSAL STRESS PROTEIN SLL1388"/>
    <property type="match status" value="1"/>
</dbReference>
<evidence type="ECO:0000313" key="4">
    <source>
        <dbReference type="Proteomes" id="UP000008204"/>
    </source>
</evidence>
<dbReference type="Proteomes" id="UP000008204">
    <property type="component" value="Chromosome"/>
</dbReference>
<dbReference type="InterPro" id="IPR006015">
    <property type="entry name" value="Universal_stress_UspA"/>
</dbReference>
<evidence type="ECO:0000256" key="1">
    <source>
        <dbReference type="ARBA" id="ARBA00008791"/>
    </source>
</evidence>
<dbReference type="InterPro" id="IPR006016">
    <property type="entry name" value="UspA"/>
</dbReference>
<protein>
    <submittedName>
        <fullName evidence="3">UspA domain protein</fullName>
    </submittedName>
</protein>
<dbReference type="SUPFAM" id="SSF52402">
    <property type="entry name" value="Adenine nucleotide alpha hydrolases-like"/>
    <property type="match status" value="1"/>
</dbReference>
<dbReference type="STRING" id="41431.PCC8801_4186"/>
<evidence type="ECO:0000313" key="3">
    <source>
        <dbReference type="EMBL" id="ACK68116.1"/>
    </source>
</evidence>
<dbReference type="PANTHER" id="PTHR46268">
    <property type="entry name" value="STRESS RESPONSE PROTEIN NHAX"/>
    <property type="match status" value="1"/>
</dbReference>
<dbReference type="InterPro" id="IPR014729">
    <property type="entry name" value="Rossmann-like_a/b/a_fold"/>
</dbReference>
<dbReference type="Pfam" id="PF00582">
    <property type="entry name" value="Usp"/>
    <property type="match status" value="1"/>
</dbReference>
<dbReference type="eggNOG" id="COG0589">
    <property type="taxonomic scope" value="Bacteria"/>
</dbReference>
<dbReference type="PIRSF" id="PIRSF006276">
    <property type="entry name" value="UspA"/>
    <property type="match status" value="1"/>
</dbReference>
<dbReference type="KEGG" id="cyp:PCC8801_4186"/>
<organism evidence="3 4">
    <name type="scientific">Rippkaea orientalis (strain PCC 8801 / RF-1)</name>
    <name type="common">Cyanothece sp. (strain PCC 8801)</name>
    <dbReference type="NCBI Taxonomy" id="41431"/>
    <lineage>
        <taxon>Bacteria</taxon>
        <taxon>Bacillati</taxon>
        <taxon>Cyanobacteriota</taxon>
        <taxon>Cyanophyceae</taxon>
        <taxon>Oscillatoriophycideae</taxon>
        <taxon>Chroococcales</taxon>
        <taxon>Aphanothecaceae</taxon>
        <taxon>Rippkaea</taxon>
        <taxon>Rippkaea orientalis</taxon>
    </lineage>
</organism>
<accession>B7K663</accession>
<dbReference type="RefSeq" id="WP_015785165.1">
    <property type="nucleotide sequence ID" value="NC_011726.1"/>
</dbReference>
<name>B7K663_RIPO1</name>
<dbReference type="PRINTS" id="PR01438">
    <property type="entry name" value="UNVRSLSTRESS"/>
</dbReference>
<dbReference type="EMBL" id="CP001287">
    <property type="protein sequence ID" value="ACK68116.1"/>
    <property type="molecule type" value="Genomic_DNA"/>
</dbReference>
<gene>
    <name evidence="3" type="ordered locus">PCC8801_4186</name>
</gene>
<dbReference type="OrthoDB" id="516822at2"/>
<evidence type="ECO:0000259" key="2">
    <source>
        <dbReference type="Pfam" id="PF00582"/>
    </source>
</evidence>
<proteinExistence type="inferred from homology"/>
<feature type="domain" description="UspA" evidence="2">
    <location>
        <begin position="25"/>
        <end position="180"/>
    </location>
</feature>
<dbReference type="CDD" id="cd00293">
    <property type="entry name" value="USP-like"/>
    <property type="match status" value="1"/>
</dbReference>
<dbReference type="HOGENOM" id="CLU_049301_16_1_3"/>
<keyword evidence="4" id="KW-1185">Reference proteome</keyword>
<sequence length="182" mass="20177">MTNQVESRDTLTQPNPEPQVATVPYQKILVAVDYLADTPKVFEEALNLAKLNHSQLMIFYCIQGRIPGSIDLPIYAGMISYGGIYSQEMVELEEKVIEESTEELKAWLQRLTDEATQEGLKAAADYSYGEPGRQICSLAKNWGSDLIVVGRRGRSGLAELFLGSISNYVVHHSPCAVLVVQQ</sequence>